<reference evidence="1 2" key="2">
    <citation type="journal article" date="2022" name="Mol. Ecol. Resour.">
        <title>The genomes of chicory, endive, great burdock and yacon provide insights into Asteraceae paleo-polyploidization history and plant inulin production.</title>
        <authorList>
            <person name="Fan W."/>
            <person name="Wang S."/>
            <person name="Wang H."/>
            <person name="Wang A."/>
            <person name="Jiang F."/>
            <person name="Liu H."/>
            <person name="Zhao H."/>
            <person name="Xu D."/>
            <person name="Zhang Y."/>
        </authorList>
    </citation>
    <scope>NUCLEOTIDE SEQUENCE [LARGE SCALE GENOMIC DNA]</scope>
    <source>
        <strain evidence="2">cv. Yunnan</strain>
        <tissue evidence="1">Leaves</tissue>
    </source>
</reference>
<evidence type="ECO:0000313" key="1">
    <source>
        <dbReference type="EMBL" id="KAI3763298.1"/>
    </source>
</evidence>
<gene>
    <name evidence="1" type="ORF">L1987_53752</name>
</gene>
<keyword evidence="2" id="KW-1185">Reference proteome</keyword>
<reference evidence="2" key="1">
    <citation type="journal article" date="2022" name="Mol. Ecol. Resour.">
        <title>The genomes of chicory, endive, great burdock and yacon provide insights into Asteraceae palaeo-polyploidization history and plant inulin production.</title>
        <authorList>
            <person name="Fan W."/>
            <person name="Wang S."/>
            <person name="Wang H."/>
            <person name="Wang A."/>
            <person name="Jiang F."/>
            <person name="Liu H."/>
            <person name="Zhao H."/>
            <person name="Xu D."/>
            <person name="Zhang Y."/>
        </authorList>
    </citation>
    <scope>NUCLEOTIDE SEQUENCE [LARGE SCALE GENOMIC DNA]</scope>
    <source>
        <strain evidence="2">cv. Yunnan</strain>
    </source>
</reference>
<dbReference type="Proteomes" id="UP001056120">
    <property type="component" value="Linkage Group LG17"/>
</dbReference>
<proteinExistence type="predicted"/>
<name>A0ACB9EW39_9ASTR</name>
<dbReference type="EMBL" id="CM042034">
    <property type="protein sequence ID" value="KAI3763298.1"/>
    <property type="molecule type" value="Genomic_DNA"/>
</dbReference>
<protein>
    <submittedName>
        <fullName evidence="1">Uncharacterized protein</fullName>
    </submittedName>
</protein>
<comment type="caution">
    <text evidence="1">The sequence shown here is derived from an EMBL/GenBank/DDBJ whole genome shotgun (WGS) entry which is preliminary data.</text>
</comment>
<organism evidence="1 2">
    <name type="scientific">Smallanthus sonchifolius</name>
    <dbReference type="NCBI Taxonomy" id="185202"/>
    <lineage>
        <taxon>Eukaryota</taxon>
        <taxon>Viridiplantae</taxon>
        <taxon>Streptophyta</taxon>
        <taxon>Embryophyta</taxon>
        <taxon>Tracheophyta</taxon>
        <taxon>Spermatophyta</taxon>
        <taxon>Magnoliopsida</taxon>
        <taxon>eudicotyledons</taxon>
        <taxon>Gunneridae</taxon>
        <taxon>Pentapetalae</taxon>
        <taxon>asterids</taxon>
        <taxon>campanulids</taxon>
        <taxon>Asterales</taxon>
        <taxon>Asteraceae</taxon>
        <taxon>Asteroideae</taxon>
        <taxon>Heliantheae alliance</taxon>
        <taxon>Millerieae</taxon>
        <taxon>Smallanthus</taxon>
    </lineage>
</organism>
<evidence type="ECO:0000313" key="2">
    <source>
        <dbReference type="Proteomes" id="UP001056120"/>
    </source>
</evidence>
<sequence length="189" mass="20586">MESTGKVTCMATRVVLGACIMVMRKPGMESHRIRDRLGSHEMRQAKRNLVELGLIRVDARHKVRMSPSPVWMGLRVEKGEGSPYGPGLRLSGDLEVVGLVLDGIIASVLVGLIYRVVSSGIMVDGSMPESISSPPSVDVYVVCLHGPRGVLGLSMYSWAHKGRTAYQTWGYVLINLILVHEFDGGGVKE</sequence>
<accession>A0ACB9EW39</accession>